<evidence type="ECO:0000259" key="2">
    <source>
        <dbReference type="Pfam" id="PF02638"/>
    </source>
</evidence>
<keyword evidence="1" id="KW-0732">Signal</keyword>
<feature type="domain" description="Glycosyl hydrolase-like 10" evidence="2">
    <location>
        <begin position="28"/>
        <end position="333"/>
    </location>
</feature>
<protein>
    <submittedName>
        <fullName evidence="3">Uncharacterized lipoprotein YddW (UPF0748 family)</fullName>
    </submittedName>
</protein>
<dbReference type="InterPro" id="IPR017853">
    <property type="entry name" value="GH"/>
</dbReference>
<dbReference type="PANTHER" id="PTHR43405">
    <property type="entry name" value="GLYCOSYL HYDROLASE DIGH"/>
    <property type="match status" value="1"/>
</dbReference>
<keyword evidence="3" id="KW-0449">Lipoprotein</keyword>
<dbReference type="InterPro" id="IPR013783">
    <property type="entry name" value="Ig-like_fold"/>
</dbReference>
<name>A0A3D9L648_MARFU</name>
<dbReference type="SUPFAM" id="SSF51445">
    <property type="entry name" value="(Trans)glycosidases"/>
    <property type="match status" value="1"/>
</dbReference>
<dbReference type="Pfam" id="PF02638">
    <property type="entry name" value="GHL10"/>
    <property type="match status" value="1"/>
</dbReference>
<dbReference type="PANTHER" id="PTHR43405:SF1">
    <property type="entry name" value="GLYCOSYL HYDROLASE DIGH"/>
    <property type="match status" value="1"/>
</dbReference>
<dbReference type="InterPro" id="IPR052177">
    <property type="entry name" value="Divisome_Glycosyl_Hydrolase"/>
</dbReference>
<sequence>MGAAYCKMLVLVVILALGYQLRAQPLTELRAVWVASVSNLDWPSGNGRFTKEQQQRTLRELLDSAAALNLNAIFLQIRPSADAFYPSELAPWSEYLTGQRGKDPGYDPLQFAIDEAHQRGLELHGWLNPYRFESYVGKNSGKPGDYNADHPDWMLTYSDHRIFDPGVPAVMQHLKEIVGEIVNNYDIDGIHFDDYFYSYSGTSSQDQNTFDTYGTGYTDKGDWRRDNINKMVAMVYDTIVAVKPHVRFGISPFGIYGNGQNPDGVVGLDAYNTIYIDPLHWLNSGTIDYVNPQLYWPTGGSQDFGKLLPWWAGHAHDAGRHVVAGHGIYRLNADAATSRQANSLHEHKAYFDQQSANARVMADPWTLEQITRQVGITRNYAHQNSVGGVFFRYQDFNRVNGLRDYLRDNVYQAPALMPPMTWRQDVLPEAPQNVRWEQDTEGAYYLTWDESEAGLRYVIYASASADVPDTYFDDPANIHKVLFSNKFTAEETEEGSMPYLFIKAYDRFGNLSSTTTSFSVEAPTAVGALALPQDGAENQSSFFDFRWSSVANAQYYEIEVSTDQTFATIDFSATVKDTTINATSFALVGEQTYYWRVFAGNYAGLGSSSAVHTFTTGFPGTAVLTHPDDGEELVALKPLISWEASTVATGTRLKIARGGAEFQEFNVVIDETLGAVSSYQVASELQEWTTYHLKIQLYNDLGEGEWLTTRFKTLMRLPDAPLIYLPATGTSLLEEDEVSFVWGETDLATGYEVVLSTDVARQDVVGDIRQKFSKADTTENFGMLAPGEYYLNVAGKNVGGVGEWAQVSLLVEAVLSAENQTILPEIRYDSKGVVWFFPVGETVEQLAIYDLMGKKMKELTGKFDEPVLLSNNLPAGIYVAVASLKGQATRLKFIKH</sequence>
<dbReference type="Proteomes" id="UP000256779">
    <property type="component" value="Unassembled WGS sequence"/>
</dbReference>
<gene>
    <name evidence="3" type="ORF">C7460_104186</name>
</gene>
<evidence type="ECO:0000313" key="4">
    <source>
        <dbReference type="Proteomes" id="UP000256779"/>
    </source>
</evidence>
<evidence type="ECO:0000313" key="3">
    <source>
        <dbReference type="EMBL" id="REE01166.1"/>
    </source>
</evidence>
<organism evidence="3 4">
    <name type="scientific">Marinoscillum furvescens DSM 4134</name>
    <dbReference type="NCBI Taxonomy" id="1122208"/>
    <lineage>
        <taxon>Bacteria</taxon>
        <taxon>Pseudomonadati</taxon>
        <taxon>Bacteroidota</taxon>
        <taxon>Cytophagia</taxon>
        <taxon>Cytophagales</taxon>
        <taxon>Reichenbachiellaceae</taxon>
        <taxon>Marinoscillum</taxon>
    </lineage>
</organism>
<accession>A0A3D9L648</accession>
<dbReference type="Gene3D" id="3.20.20.80">
    <property type="entry name" value="Glycosidases"/>
    <property type="match status" value="1"/>
</dbReference>
<keyword evidence="4" id="KW-1185">Reference proteome</keyword>
<dbReference type="AlphaFoldDB" id="A0A3D9L648"/>
<evidence type="ECO:0000256" key="1">
    <source>
        <dbReference type="ARBA" id="ARBA00022729"/>
    </source>
</evidence>
<dbReference type="SUPFAM" id="SSF49265">
    <property type="entry name" value="Fibronectin type III"/>
    <property type="match status" value="2"/>
</dbReference>
<dbReference type="InterPro" id="IPR036116">
    <property type="entry name" value="FN3_sf"/>
</dbReference>
<dbReference type="Gene3D" id="2.60.40.10">
    <property type="entry name" value="Immunoglobulins"/>
    <property type="match status" value="2"/>
</dbReference>
<dbReference type="EMBL" id="QREG01000004">
    <property type="protein sequence ID" value="REE01166.1"/>
    <property type="molecule type" value="Genomic_DNA"/>
</dbReference>
<comment type="caution">
    <text evidence="3">The sequence shown here is derived from an EMBL/GenBank/DDBJ whole genome shotgun (WGS) entry which is preliminary data.</text>
</comment>
<reference evidence="3 4" key="1">
    <citation type="submission" date="2018-07" db="EMBL/GenBank/DDBJ databases">
        <title>Genomic Encyclopedia of Type Strains, Phase IV (KMG-IV): sequencing the most valuable type-strain genomes for metagenomic binning, comparative biology and taxonomic classification.</title>
        <authorList>
            <person name="Goeker M."/>
        </authorList>
    </citation>
    <scope>NUCLEOTIDE SEQUENCE [LARGE SCALE GENOMIC DNA]</scope>
    <source>
        <strain evidence="3 4">DSM 4134</strain>
    </source>
</reference>
<proteinExistence type="predicted"/>
<dbReference type="InterPro" id="IPR003790">
    <property type="entry name" value="GHL10"/>
</dbReference>